<dbReference type="WBParaSite" id="scaffold35849_cov287.g22788">
    <property type="protein sequence ID" value="scaffold35849_cov287.g22788"/>
    <property type="gene ID" value="scaffold35849_cov287.g22788"/>
</dbReference>
<sequence length="595" mass="67905">MFTWKKPQDFHSSLQRFADVGRDAGSRAKHFKLIFENLTIEEKRQLIESFGFEIYHLIDSLMLSHYGQLIEQQTIADLTAATYTTALDILEQVLLNAPEFVGIGLYQILAVHGRTNHNLDVVFQSVLPHFPLNNEMNTDRILTMFCEGFELNSTNYEYSNSQFEPYIAKCIPILVCTSTEVDQQQQISTDITTSTREKAKTLQIYLDKFLEYIIRETMRINWCNPLQRLETARFLLDRIIVLYICELFPDASNGIDVNNSLETTFAEDVRDDKPLLETAEPETIAKYWLIRFFVRIAEPFDSTLPSCTSSSNNLQLTSERSNNNNVSSSGLPLFKQALFSSQKAINVLLTMMRESMRLPLSCVNVIQKVIALIRIWLSQPELPNFLDSKRVSTDYWTQLLLRMLFSFFRSPYLLVINDRLPSAISIAHNILKIVRDLANPSGMQIVHISKSVWQELLKRLISVVDLCVTRSDAFGQATAAGFTRTLLGTLVFVQVLREINIDNHLWDCVLVAAITQNNSGLAIVWIRTWMRIICLVDTSISEWNRSQQLAVQTIATYGRAVDMLIQVGEGAQSNNEANPLIHWLAIQVLRCALDV</sequence>
<keyword evidence="1" id="KW-1185">Reference proteome</keyword>
<reference evidence="2" key="1">
    <citation type="submission" date="2022-11" db="UniProtKB">
        <authorList>
            <consortium name="WormBaseParasite"/>
        </authorList>
    </citation>
    <scope>IDENTIFICATION</scope>
</reference>
<dbReference type="Proteomes" id="UP000887561">
    <property type="component" value="Unplaced"/>
</dbReference>
<evidence type="ECO:0000313" key="1">
    <source>
        <dbReference type="Proteomes" id="UP000887561"/>
    </source>
</evidence>
<organism evidence="1 2">
    <name type="scientific">Meloidogyne javanica</name>
    <name type="common">Root-knot nematode worm</name>
    <dbReference type="NCBI Taxonomy" id="6303"/>
    <lineage>
        <taxon>Eukaryota</taxon>
        <taxon>Metazoa</taxon>
        <taxon>Ecdysozoa</taxon>
        <taxon>Nematoda</taxon>
        <taxon>Chromadorea</taxon>
        <taxon>Rhabditida</taxon>
        <taxon>Tylenchina</taxon>
        <taxon>Tylenchomorpha</taxon>
        <taxon>Tylenchoidea</taxon>
        <taxon>Meloidogynidae</taxon>
        <taxon>Meloidogyninae</taxon>
        <taxon>Meloidogyne</taxon>
        <taxon>Meloidogyne incognita group</taxon>
    </lineage>
</organism>
<accession>A0A915MGJ9</accession>
<dbReference type="AlphaFoldDB" id="A0A915MGJ9"/>
<evidence type="ECO:0000313" key="2">
    <source>
        <dbReference type="WBParaSite" id="scaffold35849_cov287.g22788"/>
    </source>
</evidence>
<protein>
    <submittedName>
        <fullName evidence="2">Uncharacterized protein</fullName>
    </submittedName>
</protein>
<proteinExistence type="predicted"/>
<name>A0A915MGJ9_MELJA</name>